<proteinExistence type="predicted"/>
<evidence type="ECO:0000313" key="7">
    <source>
        <dbReference type="EMBL" id="TLD97340.1"/>
    </source>
</evidence>
<organism evidence="7 8">
    <name type="scientific">Helicobacter jaachi</name>
    <dbReference type="NCBI Taxonomy" id="1677920"/>
    <lineage>
        <taxon>Bacteria</taxon>
        <taxon>Pseudomonadati</taxon>
        <taxon>Campylobacterota</taxon>
        <taxon>Epsilonproteobacteria</taxon>
        <taxon>Campylobacterales</taxon>
        <taxon>Helicobacteraceae</taxon>
        <taxon>Helicobacter</taxon>
    </lineage>
</organism>
<dbReference type="OrthoDB" id="270739at2"/>
<evidence type="ECO:0000256" key="2">
    <source>
        <dbReference type="ARBA" id="ARBA00022519"/>
    </source>
</evidence>
<dbReference type="SUPFAM" id="SSF56300">
    <property type="entry name" value="Metallo-dependent phosphatases"/>
    <property type="match status" value="1"/>
</dbReference>
<name>A0A4U8TBM7_9HELI</name>
<evidence type="ECO:0000256" key="3">
    <source>
        <dbReference type="ARBA" id="ARBA00022723"/>
    </source>
</evidence>
<feature type="domain" description="Calcineurin-like phosphoesterase" evidence="6">
    <location>
        <begin position="38"/>
        <end position="289"/>
    </location>
</feature>
<dbReference type="GO" id="GO:0008758">
    <property type="term" value="F:UDP-2,3-diacylglucosamine hydrolase activity"/>
    <property type="evidence" value="ECO:0007669"/>
    <property type="project" value="TreeGrafter"/>
</dbReference>
<keyword evidence="4" id="KW-0472">Membrane</keyword>
<protein>
    <recommendedName>
        <fullName evidence="6">Calcineurin-like phosphoesterase domain-containing protein</fullName>
    </recommendedName>
</protein>
<dbReference type="EMBL" id="JRPR02000001">
    <property type="protein sequence ID" value="TLD97340.1"/>
    <property type="molecule type" value="Genomic_DNA"/>
</dbReference>
<dbReference type="AlphaFoldDB" id="A0A4U8TBM7"/>
<gene>
    <name evidence="7" type="ORF">LS71_000875</name>
</gene>
<keyword evidence="1" id="KW-1003">Cell membrane</keyword>
<dbReference type="Proteomes" id="UP000029733">
    <property type="component" value="Unassembled WGS sequence"/>
</dbReference>
<comment type="caution">
    <text evidence="7">The sequence shown here is derived from an EMBL/GenBank/DDBJ whole genome shotgun (WGS) entry which is preliminary data.</text>
</comment>
<evidence type="ECO:0000313" key="8">
    <source>
        <dbReference type="Proteomes" id="UP000029733"/>
    </source>
</evidence>
<dbReference type="Gene3D" id="3.60.21.10">
    <property type="match status" value="1"/>
</dbReference>
<reference evidence="7 8" key="1">
    <citation type="journal article" date="2014" name="Genome Announc.">
        <title>Draft genome sequences of eight enterohepatic helicobacter species isolated from both laboratory and wild rodents.</title>
        <authorList>
            <person name="Sheh A."/>
            <person name="Shen Z."/>
            <person name="Fox J.G."/>
        </authorList>
    </citation>
    <scope>NUCLEOTIDE SEQUENCE [LARGE SCALE GENOMIC DNA]</scope>
    <source>
        <strain evidence="7 8">MIT 09-6949</strain>
    </source>
</reference>
<accession>A0A4U8TBM7</accession>
<dbReference type="PANTHER" id="PTHR34990">
    <property type="entry name" value="UDP-2,3-DIACYLGLUCOSAMINE HYDROLASE-RELATED"/>
    <property type="match status" value="1"/>
</dbReference>
<dbReference type="RefSeq" id="WP_052058013.1">
    <property type="nucleotide sequence ID" value="NZ_JRPR02000001.1"/>
</dbReference>
<dbReference type="GO" id="GO:0046872">
    <property type="term" value="F:metal ion binding"/>
    <property type="evidence" value="ECO:0007669"/>
    <property type="project" value="UniProtKB-KW"/>
</dbReference>
<evidence type="ECO:0000256" key="4">
    <source>
        <dbReference type="ARBA" id="ARBA00023136"/>
    </source>
</evidence>
<dbReference type="InterPro" id="IPR029052">
    <property type="entry name" value="Metallo-depent_PP-like"/>
</dbReference>
<dbReference type="GO" id="GO:0016020">
    <property type="term" value="C:membrane"/>
    <property type="evidence" value="ECO:0007669"/>
    <property type="project" value="GOC"/>
</dbReference>
<dbReference type="InterPro" id="IPR043461">
    <property type="entry name" value="LpxH-like"/>
</dbReference>
<evidence type="ECO:0000256" key="5">
    <source>
        <dbReference type="ARBA" id="ARBA00023211"/>
    </source>
</evidence>
<dbReference type="InterPro" id="IPR004843">
    <property type="entry name" value="Calcineurin-like_PHP"/>
</dbReference>
<keyword evidence="5" id="KW-0464">Manganese</keyword>
<evidence type="ECO:0000259" key="6">
    <source>
        <dbReference type="Pfam" id="PF00149"/>
    </source>
</evidence>
<evidence type="ECO:0000256" key="1">
    <source>
        <dbReference type="ARBA" id="ARBA00022475"/>
    </source>
</evidence>
<dbReference type="GO" id="GO:0009245">
    <property type="term" value="P:lipid A biosynthetic process"/>
    <property type="evidence" value="ECO:0007669"/>
    <property type="project" value="TreeGrafter"/>
</dbReference>
<keyword evidence="2" id="KW-0997">Cell inner membrane</keyword>
<sequence length="321" mass="36260">MRGLVSRTFLMGYFETMRALWEGADSINTDAIFIADAHFIPPQDTLALDSVVNSMSDSASNSIADSMLDCAPDSIQNTQSNKAAKALLSLLQNLLDNPKNTPSQVFLMGDIAHLLLGGVNTSIKYNHTLLALIESISQRTQVWWFEGNHDFGLCALSGAYAHYLKHVKIIPRTQQPLPFIYMHNNTQKRVLLAHGDIFLNTKYELYIRLMNASFTRFVLHMLDSVTFGNLYKYVVKKVNHNVIKEGKVAIAPFAQRRISAYKAFVQKYTHNAYDVPNMVDMIIEGHFHIGKTYNHNDTLYISLPSFYLSRSIFGIESALTK</sequence>
<keyword evidence="8" id="KW-1185">Reference proteome</keyword>
<dbReference type="Pfam" id="PF00149">
    <property type="entry name" value="Metallophos"/>
    <property type="match status" value="1"/>
</dbReference>
<keyword evidence="3" id="KW-0479">Metal-binding</keyword>